<gene>
    <name evidence="9" type="ORF">EO081_03840</name>
</gene>
<dbReference type="InterPro" id="IPR046950">
    <property type="entry name" value="DNA-dir_Rpol_C_phage-type"/>
</dbReference>
<dbReference type="Gene3D" id="1.10.287.280">
    <property type="match status" value="1"/>
</dbReference>
<dbReference type="GO" id="GO:0003899">
    <property type="term" value="F:DNA-directed RNA polymerase activity"/>
    <property type="evidence" value="ECO:0007669"/>
    <property type="project" value="UniProtKB-EC"/>
</dbReference>
<dbReference type="EC" id="2.7.7.6" evidence="2"/>
<dbReference type="GO" id="GO:0003677">
    <property type="term" value="F:DNA binding"/>
    <property type="evidence" value="ECO:0007669"/>
    <property type="project" value="InterPro"/>
</dbReference>
<evidence type="ECO:0000256" key="4">
    <source>
        <dbReference type="ARBA" id="ARBA00022679"/>
    </source>
</evidence>
<dbReference type="PANTHER" id="PTHR10102">
    <property type="entry name" value="DNA-DIRECTED RNA POLYMERASE, MITOCHONDRIAL"/>
    <property type="match status" value="1"/>
</dbReference>
<dbReference type="AlphaFoldDB" id="A0A4Q2IVQ2"/>
<proteinExistence type="inferred from homology"/>
<dbReference type="InterPro" id="IPR002092">
    <property type="entry name" value="DNA-dir_Rpol_phage-type"/>
</dbReference>
<keyword evidence="5" id="KW-0548">Nucleotidyltransferase</keyword>
<evidence type="ECO:0000259" key="8">
    <source>
        <dbReference type="SMART" id="SM01311"/>
    </source>
</evidence>
<dbReference type="InterPro" id="IPR029262">
    <property type="entry name" value="RPOL_N"/>
</dbReference>
<dbReference type="SUPFAM" id="SSF56672">
    <property type="entry name" value="DNA/RNA polymerases"/>
    <property type="match status" value="1"/>
</dbReference>
<dbReference type="PROSITE" id="PS00489">
    <property type="entry name" value="RNA_POL_PHAGE_2"/>
    <property type="match status" value="1"/>
</dbReference>
<comment type="catalytic activity">
    <reaction evidence="7">
        <text>RNA(n) + a ribonucleoside 5'-triphosphate = RNA(n+1) + diphosphate</text>
        <dbReference type="Rhea" id="RHEA:21248"/>
        <dbReference type="Rhea" id="RHEA-COMP:14527"/>
        <dbReference type="Rhea" id="RHEA-COMP:17342"/>
        <dbReference type="ChEBI" id="CHEBI:33019"/>
        <dbReference type="ChEBI" id="CHEBI:61557"/>
        <dbReference type="ChEBI" id="CHEBI:140395"/>
        <dbReference type="EC" id="2.7.7.6"/>
    </reaction>
</comment>
<keyword evidence="4" id="KW-0808">Transferase</keyword>
<comment type="caution">
    <text evidence="9">The sequence shown here is derived from an EMBL/GenBank/DDBJ whole genome shotgun (WGS) entry which is preliminary data.</text>
</comment>
<dbReference type="OrthoDB" id="5465434at2"/>
<dbReference type="Pfam" id="PF14700">
    <property type="entry name" value="RPOL_N"/>
    <property type="match status" value="1"/>
</dbReference>
<sequence>MHDHDTLVAAQRLMEANDLQEGANLFKAAQDKKAEKEGFDKRDEVAKLIRGALPLVSQGIAAWVEETKNKKGRPPAALAPLSTVDPDVVALGALSKTFATVAKGKALSATCCAIGRTVQVEVEARMIEAEDAKAAKRFLAMVETAGERKAAKRHEELAEQLGIGLEWSQRTQVLVGSTVLNVILTVLGEIFERGTVTDHRGTVPVVKFTERGIQQLSHMTEAAAWMQPILRPMIVQPRVWTHFDTGAYLEYRLSKTVPLVRTFNREHQMMVRTALKDGSAQELLDGVNAIQGTAFAIDRRVYDVMAWVRGENLRPSKSFPVSDPVEMPAKVSKEEWAILSMEARTAMSRKRKSIRNIQEASGINCGLFATDLQEAERLLAVPEFYLPHSLDFRGRVYAVPYFNPQRSDHVKALFRFAGTVPMGPEGGQWLAVHLANCGDFDKVSKEDFQTRLDWVYANEAAILEVAQDPKGTYAYWSTADSPFCFLQACFEWAEWAASGYSGDWEGCIGIALDGSCSGLQHYSAMTRSAEEGYHVNLLPREKPGDIYRTVADAARPTLEYQASDQWLAVQIDRAEGDKAKEDAAVLKNRAARIILDQGFGRSDVKRNVMTYFYGSGKFGMRDQHMVDTMRPLADEVALGERKEHPYAMLTTRKNKETGEETQALDGGFTCAASLAAHVYAAVVSVAPKADEAANWFQSVAATLAHESLPVVWRTPTGLPVMQKYSEYTSKRVNLWLYSRAVDVPTGAKLDSSGNVLSRIECLIREAPTKRIDKKKARSAISPNIVHSLDAAHLIRTVVFAYREGIRSFQLIHDSFATHAGNTGRFFQIIREAFVNLYETYDPFVELDRYARSVLSEEGQEKLPPIPSKGTLDLKQVLESAYAFA</sequence>
<evidence type="ECO:0000256" key="7">
    <source>
        <dbReference type="ARBA" id="ARBA00048552"/>
    </source>
</evidence>
<dbReference type="Gene3D" id="1.10.150.20">
    <property type="entry name" value="5' to 3' exonuclease, C-terminal subdomain"/>
    <property type="match status" value="1"/>
</dbReference>
<dbReference type="SMART" id="SM01311">
    <property type="entry name" value="RPOL_N"/>
    <property type="match status" value="1"/>
</dbReference>
<accession>A0A4Q2IVQ2</accession>
<evidence type="ECO:0000256" key="1">
    <source>
        <dbReference type="ARBA" id="ARBA00009493"/>
    </source>
</evidence>
<keyword evidence="10" id="KW-1185">Reference proteome</keyword>
<dbReference type="Pfam" id="PF00940">
    <property type="entry name" value="RNA_pol"/>
    <property type="match status" value="1"/>
</dbReference>
<comment type="similarity">
    <text evidence="1">Belongs to the phage and mitochondrial RNA polymerase family.</text>
</comment>
<evidence type="ECO:0000256" key="3">
    <source>
        <dbReference type="ARBA" id="ARBA00022478"/>
    </source>
</evidence>
<reference evidence="9 10" key="1">
    <citation type="submission" date="2019-01" db="EMBL/GenBank/DDBJ databases">
        <title>Sphingomonas mucosissima sp. nov. and Sphingomonas desiccabilis sp. nov., from biological soil crusts in the Colorado Plateau, USA.</title>
        <authorList>
            <person name="Zhu D."/>
        </authorList>
    </citation>
    <scope>NUCLEOTIDE SEQUENCE [LARGE SCALE GENOMIC DNA]</scope>
    <source>
        <strain evidence="9 10">CP1D</strain>
    </source>
</reference>
<dbReference type="InterPro" id="IPR037159">
    <property type="entry name" value="RNA_POL_N_sf"/>
</dbReference>
<dbReference type="GO" id="GO:0006351">
    <property type="term" value="P:DNA-templated transcription"/>
    <property type="evidence" value="ECO:0007669"/>
    <property type="project" value="InterPro"/>
</dbReference>
<dbReference type="Gene3D" id="1.10.1320.10">
    <property type="entry name" value="DNA-directed RNA polymerase, N-terminal domain"/>
    <property type="match status" value="1"/>
</dbReference>
<evidence type="ECO:0000313" key="10">
    <source>
        <dbReference type="Proteomes" id="UP000292347"/>
    </source>
</evidence>
<evidence type="ECO:0000256" key="6">
    <source>
        <dbReference type="ARBA" id="ARBA00023163"/>
    </source>
</evidence>
<evidence type="ECO:0000256" key="5">
    <source>
        <dbReference type="ARBA" id="ARBA00022695"/>
    </source>
</evidence>
<dbReference type="Proteomes" id="UP000292347">
    <property type="component" value="Unassembled WGS sequence"/>
</dbReference>
<organism evidence="9 10">
    <name type="scientific">Sphingomonas desiccabilis</name>
    <dbReference type="NCBI Taxonomy" id="429134"/>
    <lineage>
        <taxon>Bacteria</taxon>
        <taxon>Pseudomonadati</taxon>
        <taxon>Pseudomonadota</taxon>
        <taxon>Alphaproteobacteria</taxon>
        <taxon>Sphingomonadales</taxon>
        <taxon>Sphingomonadaceae</taxon>
        <taxon>Sphingomonas</taxon>
    </lineage>
</organism>
<dbReference type="InterPro" id="IPR043502">
    <property type="entry name" value="DNA/RNA_pol_sf"/>
</dbReference>
<dbReference type="GO" id="GO:0000428">
    <property type="term" value="C:DNA-directed RNA polymerase complex"/>
    <property type="evidence" value="ECO:0007669"/>
    <property type="project" value="UniProtKB-KW"/>
</dbReference>
<evidence type="ECO:0000313" key="9">
    <source>
        <dbReference type="EMBL" id="RXZ34799.1"/>
    </source>
</evidence>
<dbReference type="EMBL" id="SDPT01000001">
    <property type="protein sequence ID" value="RXZ34799.1"/>
    <property type="molecule type" value="Genomic_DNA"/>
</dbReference>
<dbReference type="PANTHER" id="PTHR10102:SF0">
    <property type="entry name" value="DNA-DIRECTED RNA POLYMERASE, MITOCHONDRIAL"/>
    <property type="match status" value="1"/>
</dbReference>
<feature type="domain" description="DNA-directed RNA polymerase N-terminal" evidence="8">
    <location>
        <begin position="9"/>
        <end position="292"/>
    </location>
</feature>
<dbReference type="RefSeq" id="WP_129340581.1">
    <property type="nucleotide sequence ID" value="NZ_JACIDD010000001.1"/>
</dbReference>
<protein>
    <recommendedName>
        <fullName evidence="2">DNA-directed RNA polymerase</fullName>
        <ecNumber evidence="2">2.7.7.6</ecNumber>
    </recommendedName>
</protein>
<keyword evidence="6" id="KW-0804">Transcription</keyword>
<name>A0A4Q2IVQ2_9SPHN</name>
<evidence type="ECO:0000256" key="2">
    <source>
        <dbReference type="ARBA" id="ARBA00012418"/>
    </source>
</evidence>
<keyword evidence="3" id="KW-0240">DNA-directed RNA polymerase</keyword>